<keyword evidence="2" id="KW-1185">Reference proteome</keyword>
<evidence type="ECO:0000313" key="1">
    <source>
        <dbReference type="EMBL" id="NML11617.1"/>
    </source>
</evidence>
<name>A0A7X9ZTH1_9SPHN</name>
<reference evidence="1 2" key="1">
    <citation type="submission" date="2020-04" db="EMBL/GenBank/DDBJ databases">
        <title>Sphingobium sp. AR-3-1 isolated from Arctic soil.</title>
        <authorList>
            <person name="Dahal R.H."/>
            <person name="Chaudhary D.K."/>
        </authorList>
    </citation>
    <scope>NUCLEOTIDE SEQUENCE [LARGE SCALE GENOMIC DNA]</scope>
    <source>
        <strain evidence="1 2">AR-3-1</strain>
    </source>
</reference>
<dbReference type="EMBL" id="JABBFV010000012">
    <property type="protein sequence ID" value="NML11617.1"/>
    <property type="molecule type" value="Genomic_DNA"/>
</dbReference>
<protein>
    <submittedName>
        <fullName evidence="1">Uncharacterized protein</fullName>
    </submittedName>
</protein>
<organism evidence="1 2">
    <name type="scientific">Sphingobium psychrophilum</name>
    <dbReference type="NCBI Taxonomy" id="2728834"/>
    <lineage>
        <taxon>Bacteria</taxon>
        <taxon>Pseudomonadati</taxon>
        <taxon>Pseudomonadota</taxon>
        <taxon>Alphaproteobacteria</taxon>
        <taxon>Sphingomonadales</taxon>
        <taxon>Sphingomonadaceae</taxon>
        <taxon>Sphingobium</taxon>
    </lineage>
</organism>
<dbReference type="Proteomes" id="UP000519023">
    <property type="component" value="Unassembled WGS sequence"/>
</dbReference>
<accession>A0A7X9ZTH1</accession>
<comment type="caution">
    <text evidence="1">The sequence shown here is derived from an EMBL/GenBank/DDBJ whole genome shotgun (WGS) entry which is preliminary data.</text>
</comment>
<dbReference type="RefSeq" id="WP_169574064.1">
    <property type="nucleotide sequence ID" value="NZ_JABBFV010000012.1"/>
</dbReference>
<gene>
    <name evidence="1" type="ORF">HHL08_15915</name>
</gene>
<proteinExistence type="predicted"/>
<sequence>MPHYPERPDDLEQREAWAWSEAEFCDLMSKNYRGPLLDGWKDRPDYVDNAIMQAKCLINAEVWEQMARHLRQSYYARKEREAYDATRLSHGQAS</sequence>
<evidence type="ECO:0000313" key="2">
    <source>
        <dbReference type="Proteomes" id="UP000519023"/>
    </source>
</evidence>
<dbReference type="AlphaFoldDB" id="A0A7X9ZTH1"/>